<dbReference type="AlphaFoldDB" id="V6LXS8"/>
<gene>
    <name evidence="2" type="ORF">SS50377_10189</name>
    <name evidence="3" type="ORF">SS50377_25659</name>
</gene>
<sequence length="101" mass="11498">MTVQKSQLTVKSQLDIKQSHPQQTELQQLKQDKEDMQKLIDSLKLVLIKMSVNIDSPKIQQYLTKNHGVVLIPSTIDDLEASDREILHGSLRSSAMNTSLW</sequence>
<keyword evidence="4" id="KW-1185">Reference proteome</keyword>
<dbReference type="EMBL" id="KI545950">
    <property type="protein sequence ID" value="EST49442.1"/>
    <property type="molecule type" value="Genomic_DNA"/>
</dbReference>
<dbReference type="VEuPathDB" id="GiardiaDB:SS50377_25659"/>
<feature type="region of interest" description="Disordered" evidence="1">
    <location>
        <begin position="1"/>
        <end position="25"/>
    </location>
</feature>
<evidence type="ECO:0000256" key="1">
    <source>
        <dbReference type="SAM" id="MobiDB-lite"/>
    </source>
</evidence>
<evidence type="ECO:0000313" key="3">
    <source>
        <dbReference type="EMBL" id="KAH0571474.1"/>
    </source>
</evidence>
<reference evidence="3" key="2">
    <citation type="submission" date="2020-12" db="EMBL/GenBank/DDBJ databases">
        <title>New Spironucleus salmonicida genome in near-complete chromosomes.</title>
        <authorList>
            <person name="Xu F."/>
            <person name="Kurt Z."/>
            <person name="Jimenez-Gonzalez A."/>
            <person name="Astvaldsson A."/>
            <person name="Andersson J.O."/>
            <person name="Svard S.G."/>
        </authorList>
    </citation>
    <scope>NUCLEOTIDE SEQUENCE</scope>
    <source>
        <strain evidence="3">ATCC 50377</strain>
    </source>
</reference>
<protein>
    <submittedName>
        <fullName evidence="2">Uncharacterized protein</fullName>
    </submittedName>
</protein>
<accession>V6LXS8</accession>
<proteinExistence type="predicted"/>
<reference evidence="2 3" key="1">
    <citation type="journal article" date="2014" name="PLoS Genet.">
        <title>The Genome of Spironucleus salmonicida Highlights a Fish Pathogen Adapted to Fluctuating Environments.</title>
        <authorList>
            <person name="Xu F."/>
            <person name="Jerlstrom-Hultqvist J."/>
            <person name="Einarsson E."/>
            <person name="Astvaldsson A."/>
            <person name="Svard S.G."/>
            <person name="Andersson J.O."/>
        </authorList>
    </citation>
    <scope>NUCLEOTIDE SEQUENCE</scope>
    <source>
        <strain evidence="3">ATCC 50377</strain>
    </source>
</reference>
<dbReference type="Proteomes" id="UP000018208">
    <property type="component" value="Unassembled WGS sequence"/>
</dbReference>
<organism evidence="2">
    <name type="scientific">Spironucleus salmonicida</name>
    <dbReference type="NCBI Taxonomy" id="348837"/>
    <lineage>
        <taxon>Eukaryota</taxon>
        <taxon>Metamonada</taxon>
        <taxon>Diplomonadida</taxon>
        <taxon>Hexamitidae</taxon>
        <taxon>Hexamitinae</taxon>
        <taxon>Spironucleus</taxon>
    </lineage>
</organism>
<evidence type="ECO:0000313" key="2">
    <source>
        <dbReference type="EMBL" id="EST49442.1"/>
    </source>
</evidence>
<evidence type="ECO:0000313" key="4">
    <source>
        <dbReference type="Proteomes" id="UP000018208"/>
    </source>
</evidence>
<name>V6LXS8_9EUKA</name>
<dbReference type="EMBL" id="AUWU02000006">
    <property type="protein sequence ID" value="KAH0571474.1"/>
    <property type="molecule type" value="Genomic_DNA"/>
</dbReference>